<dbReference type="PANTHER" id="PTHR43674:SF16">
    <property type="entry name" value="CARBON-NITROGEN FAMILY, PUTATIVE (AFU_ORTHOLOGUE AFUA_5G02350)-RELATED"/>
    <property type="match status" value="1"/>
</dbReference>
<dbReference type="GO" id="GO:0016787">
    <property type="term" value="F:hydrolase activity"/>
    <property type="evidence" value="ECO:0007669"/>
    <property type="project" value="UniProtKB-KW"/>
</dbReference>
<sequence length="308" mass="33777">MARLNVATCQFPVSADIARNGRYVMRQMRTAKQRGADLAHFPEACLPGYAGTDIAGHRGFDWELLRSVTRRVMALAGELGLWTVVGSAHQLTGERKPHNCLYVIDDSGAVADRYDKRFCAGDATGGTGDLAHYTPGDHTCVFTVRGVRCGALICHDYRYPELYRDLGRHGVQLVLHSFHAGNRTPRRVAALRAELGEDLERLNAGGVFSHATVTQRAMMTAEAAANHMWISCPNTSARESCWGAFFVRADGMTTGRLRRNRAGVLLSAVDTEEELYDSTAAWRDRAASGVLHSGTVADDPRSARRTEL</sequence>
<name>A0ABQ2M370_9ACTN</name>
<feature type="domain" description="CN hydrolase" evidence="2">
    <location>
        <begin position="4"/>
        <end position="271"/>
    </location>
</feature>
<dbReference type="InterPro" id="IPR050345">
    <property type="entry name" value="Aliph_Amidase/BUP"/>
</dbReference>
<accession>A0ABQ2M370</accession>
<dbReference type="PANTHER" id="PTHR43674">
    <property type="entry name" value="NITRILASE C965.09-RELATED"/>
    <property type="match status" value="1"/>
</dbReference>
<dbReference type="InterPro" id="IPR036526">
    <property type="entry name" value="C-N_Hydrolase_sf"/>
</dbReference>
<dbReference type="Proteomes" id="UP000631535">
    <property type="component" value="Unassembled WGS sequence"/>
</dbReference>
<dbReference type="RefSeq" id="WP_189036368.1">
    <property type="nucleotide sequence ID" value="NZ_BMMP01000004.1"/>
</dbReference>
<evidence type="ECO:0000313" key="3">
    <source>
        <dbReference type="EMBL" id="GGO46200.1"/>
    </source>
</evidence>
<gene>
    <name evidence="3" type="ORF">GCM10012287_15950</name>
</gene>
<dbReference type="Gene3D" id="3.60.110.10">
    <property type="entry name" value="Carbon-nitrogen hydrolase"/>
    <property type="match status" value="1"/>
</dbReference>
<dbReference type="EMBL" id="BMMP01000004">
    <property type="protein sequence ID" value="GGO46200.1"/>
    <property type="molecule type" value="Genomic_DNA"/>
</dbReference>
<keyword evidence="1 3" id="KW-0378">Hydrolase</keyword>
<evidence type="ECO:0000259" key="2">
    <source>
        <dbReference type="PROSITE" id="PS50263"/>
    </source>
</evidence>
<comment type="caution">
    <text evidence="3">The sequence shown here is derived from an EMBL/GenBank/DDBJ whole genome shotgun (WGS) entry which is preliminary data.</text>
</comment>
<reference evidence="4" key="1">
    <citation type="journal article" date="2019" name="Int. J. Syst. Evol. Microbiol.">
        <title>The Global Catalogue of Microorganisms (GCM) 10K type strain sequencing project: providing services to taxonomists for standard genome sequencing and annotation.</title>
        <authorList>
            <consortium name="The Broad Institute Genomics Platform"/>
            <consortium name="The Broad Institute Genome Sequencing Center for Infectious Disease"/>
            <person name="Wu L."/>
            <person name="Ma J."/>
        </authorList>
    </citation>
    <scope>NUCLEOTIDE SEQUENCE [LARGE SCALE GENOMIC DNA]</scope>
    <source>
        <strain evidence="4">CGMCC 4.7178</strain>
    </source>
</reference>
<dbReference type="PROSITE" id="PS50263">
    <property type="entry name" value="CN_HYDROLASE"/>
    <property type="match status" value="1"/>
</dbReference>
<dbReference type="Pfam" id="PF00795">
    <property type="entry name" value="CN_hydrolase"/>
    <property type="match status" value="1"/>
</dbReference>
<proteinExistence type="predicted"/>
<evidence type="ECO:0000313" key="4">
    <source>
        <dbReference type="Proteomes" id="UP000631535"/>
    </source>
</evidence>
<dbReference type="SUPFAM" id="SSF56317">
    <property type="entry name" value="Carbon-nitrogen hydrolase"/>
    <property type="match status" value="1"/>
</dbReference>
<organism evidence="3 4">
    <name type="scientific">Streptomyces daqingensis</name>
    <dbReference type="NCBI Taxonomy" id="1472640"/>
    <lineage>
        <taxon>Bacteria</taxon>
        <taxon>Bacillati</taxon>
        <taxon>Actinomycetota</taxon>
        <taxon>Actinomycetes</taxon>
        <taxon>Kitasatosporales</taxon>
        <taxon>Streptomycetaceae</taxon>
        <taxon>Streptomyces</taxon>
    </lineage>
</organism>
<dbReference type="InterPro" id="IPR003010">
    <property type="entry name" value="C-N_Hydrolase"/>
</dbReference>
<dbReference type="CDD" id="cd07197">
    <property type="entry name" value="nitrilase"/>
    <property type="match status" value="1"/>
</dbReference>
<keyword evidence="4" id="KW-1185">Reference proteome</keyword>
<protein>
    <submittedName>
        <fullName evidence="3">Carbon-nitrogen hydrolase</fullName>
    </submittedName>
</protein>
<evidence type="ECO:0000256" key="1">
    <source>
        <dbReference type="ARBA" id="ARBA00022801"/>
    </source>
</evidence>